<gene>
    <name evidence="1" type="ORF">g.58594</name>
</gene>
<feature type="non-terminal residue" evidence="1">
    <location>
        <position position="122"/>
    </location>
</feature>
<sequence length="122" mass="13705">MISFVQLNGMKSQAAIDLLQATARRKRLDVIMLSEPNIGTANDQSWSVDARQGSCVKSLSQVHMVKGRGHGNNFAWIEYERCIMCSCYFPPGKPIMEFEESLEELAAFRRNCRKGIITGGDF</sequence>
<protein>
    <recommendedName>
        <fullName evidence="2">Endonuclease/exonuclease/phosphatase domain-containing protein</fullName>
    </recommendedName>
</protein>
<dbReference type="Gene3D" id="3.60.10.10">
    <property type="entry name" value="Endonuclease/exonuclease/phosphatase"/>
    <property type="match status" value="1"/>
</dbReference>
<dbReference type="InterPro" id="IPR036691">
    <property type="entry name" value="Endo/exonu/phosph_ase_sf"/>
</dbReference>
<evidence type="ECO:0008006" key="2">
    <source>
        <dbReference type="Google" id="ProtNLM"/>
    </source>
</evidence>
<proteinExistence type="predicted"/>
<accession>A0A1B6HFZ1</accession>
<dbReference type="EMBL" id="GECU01034118">
    <property type="protein sequence ID" value="JAS73588.1"/>
    <property type="molecule type" value="Transcribed_RNA"/>
</dbReference>
<dbReference type="AlphaFoldDB" id="A0A1B6HFZ1"/>
<dbReference type="SUPFAM" id="SSF56219">
    <property type="entry name" value="DNase I-like"/>
    <property type="match status" value="1"/>
</dbReference>
<name>A0A1B6HFZ1_9HEMI</name>
<reference evidence="1" key="1">
    <citation type="submission" date="2015-11" db="EMBL/GenBank/DDBJ databases">
        <title>De novo transcriptome assembly of four potential Pierce s Disease insect vectors from Arizona vineyards.</title>
        <authorList>
            <person name="Tassone E.E."/>
        </authorList>
    </citation>
    <scope>NUCLEOTIDE SEQUENCE</scope>
</reference>
<evidence type="ECO:0000313" key="1">
    <source>
        <dbReference type="EMBL" id="JAS73588.1"/>
    </source>
</evidence>
<organism evidence="1">
    <name type="scientific">Homalodisca liturata</name>
    <dbReference type="NCBI Taxonomy" id="320908"/>
    <lineage>
        <taxon>Eukaryota</taxon>
        <taxon>Metazoa</taxon>
        <taxon>Ecdysozoa</taxon>
        <taxon>Arthropoda</taxon>
        <taxon>Hexapoda</taxon>
        <taxon>Insecta</taxon>
        <taxon>Pterygota</taxon>
        <taxon>Neoptera</taxon>
        <taxon>Paraneoptera</taxon>
        <taxon>Hemiptera</taxon>
        <taxon>Auchenorrhyncha</taxon>
        <taxon>Membracoidea</taxon>
        <taxon>Cicadellidae</taxon>
        <taxon>Cicadellinae</taxon>
        <taxon>Proconiini</taxon>
        <taxon>Homalodisca</taxon>
    </lineage>
</organism>